<dbReference type="Proteomes" id="UP000799444">
    <property type="component" value="Unassembled WGS sequence"/>
</dbReference>
<protein>
    <submittedName>
        <fullName evidence="2">Uncharacterized protein</fullName>
    </submittedName>
</protein>
<keyword evidence="3" id="KW-1185">Reference proteome</keyword>
<evidence type="ECO:0000256" key="1">
    <source>
        <dbReference type="SAM" id="MobiDB-lite"/>
    </source>
</evidence>
<proteinExistence type="predicted"/>
<accession>A0A9P4V3F1</accession>
<evidence type="ECO:0000313" key="2">
    <source>
        <dbReference type="EMBL" id="KAF2736604.1"/>
    </source>
</evidence>
<reference evidence="2" key="1">
    <citation type="journal article" date="2020" name="Stud. Mycol.">
        <title>101 Dothideomycetes genomes: a test case for predicting lifestyles and emergence of pathogens.</title>
        <authorList>
            <person name="Haridas S."/>
            <person name="Albert R."/>
            <person name="Binder M."/>
            <person name="Bloem J."/>
            <person name="Labutti K."/>
            <person name="Salamov A."/>
            <person name="Andreopoulos B."/>
            <person name="Baker S."/>
            <person name="Barry K."/>
            <person name="Bills G."/>
            <person name="Bluhm B."/>
            <person name="Cannon C."/>
            <person name="Castanera R."/>
            <person name="Culley D."/>
            <person name="Daum C."/>
            <person name="Ezra D."/>
            <person name="Gonzalez J."/>
            <person name="Henrissat B."/>
            <person name="Kuo A."/>
            <person name="Liang C."/>
            <person name="Lipzen A."/>
            <person name="Lutzoni F."/>
            <person name="Magnuson J."/>
            <person name="Mondo S."/>
            <person name="Nolan M."/>
            <person name="Ohm R."/>
            <person name="Pangilinan J."/>
            <person name="Park H.-J."/>
            <person name="Ramirez L."/>
            <person name="Alfaro M."/>
            <person name="Sun H."/>
            <person name="Tritt A."/>
            <person name="Yoshinaga Y."/>
            <person name="Zwiers L.-H."/>
            <person name="Turgeon B."/>
            <person name="Goodwin S."/>
            <person name="Spatafora J."/>
            <person name="Crous P."/>
            <person name="Grigoriev I."/>
        </authorList>
    </citation>
    <scope>NUCLEOTIDE SEQUENCE</scope>
    <source>
        <strain evidence="2">CBS 125425</strain>
    </source>
</reference>
<dbReference type="EMBL" id="ML996123">
    <property type="protein sequence ID" value="KAF2736604.1"/>
    <property type="molecule type" value="Genomic_DNA"/>
</dbReference>
<feature type="region of interest" description="Disordered" evidence="1">
    <location>
        <begin position="90"/>
        <end position="187"/>
    </location>
</feature>
<comment type="caution">
    <text evidence="2">The sequence shown here is derived from an EMBL/GenBank/DDBJ whole genome shotgun (WGS) entry which is preliminary data.</text>
</comment>
<name>A0A9P4V3F1_9PLEO</name>
<gene>
    <name evidence="2" type="ORF">EJ04DRAFT_521820</name>
</gene>
<feature type="compositionally biased region" description="Polar residues" evidence="1">
    <location>
        <begin position="90"/>
        <end position="100"/>
    </location>
</feature>
<feature type="compositionally biased region" description="Polar residues" evidence="1">
    <location>
        <begin position="131"/>
        <end position="168"/>
    </location>
</feature>
<evidence type="ECO:0000313" key="3">
    <source>
        <dbReference type="Proteomes" id="UP000799444"/>
    </source>
</evidence>
<organism evidence="2 3">
    <name type="scientific">Polyplosphaeria fusca</name>
    <dbReference type="NCBI Taxonomy" id="682080"/>
    <lineage>
        <taxon>Eukaryota</taxon>
        <taxon>Fungi</taxon>
        <taxon>Dikarya</taxon>
        <taxon>Ascomycota</taxon>
        <taxon>Pezizomycotina</taxon>
        <taxon>Dothideomycetes</taxon>
        <taxon>Pleosporomycetidae</taxon>
        <taxon>Pleosporales</taxon>
        <taxon>Tetraplosphaeriaceae</taxon>
        <taxon>Polyplosphaeria</taxon>
    </lineage>
</organism>
<dbReference type="OrthoDB" id="3641178at2759"/>
<sequence>MEQYTNMKARIPAVKELFQTRHYVQCITLANCYLTRLSEPMHPVHEAYLNFYMALSHDTMAREASLRNRHHELDLAEKHYLAAISSLSPPEPQQLQNIQEFPSPTSSSSEEHGEHRLRRASDAASLRSEKSTSTSATSLGDENEGSASDGSDPTQTRSNHFSRFSSSETSRKLSRRRPSPLSLSPPRKAQVYPTVVKTQFSSELSSFTAMVKTHLAGVRDLRDNAHSPLGRYSFTRSRSSSTISRPVSRDCPLNAPEMDTVRWSRKTTSFRPRFDPTSVRKLCDDTLAEL</sequence>
<dbReference type="AlphaFoldDB" id="A0A9P4V3F1"/>